<dbReference type="KEGG" id="srhi:H9L12_01075"/>
<reference evidence="1 2" key="1">
    <citation type="submission" date="2020-08" db="EMBL/GenBank/DDBJ databases">
        <title>Genome sequence of Sphingomonas rhizophila KACC 19189T.</title>
        <authorList>
            <person name="Hyun D.-W."/>
            <person name="Bae J.-W."/>
        </authorList>
    </citation>
    <scope>NUCLEOTIDE SEQUENCE [LARGE SCALE GENOMIC DNA]</scope>
    <source>
        <strain evidence="1 2">KACC 19189</strain>
    </source>
</reference>
<evidence type="ECO:0000313" key="1">
    <source>
        <dbReference type="EMBL" id="QNN65271.1"/>
    </source>
</evidence>
<keyword evidence="2" id="KW-1185">Reference proteome</keyword>
<proteinExistence type="predicted"/>
<dbReference type="Proteomes" id="UP000515955">
    <property type="component" value="Chromosome"/>
</dbReference>
<dbReference type="EMBL" id="CP060717">
    <property type="protein sequence ID" value="QNN65271.1"/>
    <property type="molecule type" value="Genomic_DNA"/>
</dbReference>
<organism evidence="1 2">
    <name type="scientific">Sphingomonas rhizophila</name>
    <dbReference type="NCBI Taxonomy" id="2071607"/>
    <lineage>
        <taxon>Bacteria</taxon>
        <taxon>Pseudomonadati</taxon>
        <taxon>Pseudomonadota</taxon>
        <taxon>Alphaproteobacteria</taxon>
        <taxon>Sphingomonadales</taxon>
        <taxon>Sphingomonadaceae</taxon>
        <taxon>Sphingomonas</taxon>
    </lineage>
</organism>
<evidence type="ECO:0000313" key="2">
    <source>
        <dbReference type="Proteomes" id="UP000515955"/>
    </source>
</evidence>
<sequence>MIEGHKDCDVRSYYAERLKYERQMAETAGDPTVARIHRDMAALYSRSIDQLDRDPSFVPSTLVVRDGD</sequence>
<dbReference type="RefSeq" id="WP_187542263.1">
    <property type="nucleotide sequence ID" value="NZ_CP060717.1"/>
</dbReference>
<dbReference type="AlphaFoldDB" id="A0A7G9SBP6"/>
<gene>
    <name evidence="1" type="ORF">H9L12_01075</name>
</gene>
<accession>A0A7G9SBP6</accession>
<protein>
    <submittedName>
        <fullName evidence="1">Uncharacterized protein</fullName>
    </submittedName>
</protein>
<name>A0A7G9SBP6_9SPHN</name>